<feature type="non-terminal residue" evidence="1">
    <location>
        <position position="44"/>
    </location>
</feature>
<sequence>MQTTKIILAASLSFVLAACSEKDTNLEDSLGPDSTVDTISDLNY</sequence>
<evidence type="ECO:0000313" key="1">
    <source>
        <dbReference type="EMBL" id="VAW72696.1"/>
    </source>
</evidence>
<accession>A0A3B0YWC6</accession>
<dbReference type="PROSITE" id="PS51257">
    <property type="entry name" value="PROKAR_LIPOPROTEIN"/>
    <property type="match status" value="1"/>
</dbReference>
<dbReference type="AlphaFoldDB" id="A0A3B0YWC6"/>
<protein>
    <submittedName>
        <fullName evidence="1">Uncharacterized protein</fullName>
    </submittedName>
</protein>
<organism evidence="1">
    <name type="scientific">hydrothermal vent metagenome</name>
    <dbReference type="NCBI Taxonomy" id="652676"/>
    <lineage>
        <taxon>unclassified sequences</taxon>
        <taxon>metagenomes</taxon>
        <taxon>ecological metagenomes</taxon>
    </lineage>
</organism>
<name>A0A3B0YWC6_9ZZZZ</name>
<reference evidence="1" key="1">
    <citation type="submission" date="2018-06" db="EMBL/GenBank/DDBJ databases">
        <authorList>
            <person name="Zhirakovskaya E."/>
        </authorList>
    </citation>
    <scope>NUCLEOTIDE SEQUENCE</scope>
</reference>
<gene>
    <name evidence="1" type="ORF">MNBD_GAMMA10-2640</name>
</gene>
<proteinExistence type="predicted"/>
<dbReference type="EMBL" id="UOFJ01000680">
    <property type="protein sequence ID" value="VAW72696.1"/>
    <property type="molecule type" value="Genomic_DNA"/>
</dbReference>